<dbReference type="GO" id="GO:0006412">
    <property type="term" value="P:translation"/>
    <property type="evidence" value="ECO:0007669"/>
    <property type="project" value="InterPro"/>
</dbReference>
<comment type="caution">
    <text evidence="4">The sequence shown here is derived from an EMBL/GenBank/DDBJ whole genome shotgun (WGS) entry which is preliminary data.</text>
</comment>
<evidence type="ECO:0000313" key="4">
    <source>
        <dbReference type="EMBL" id="KKN84256.1"/>
    </source>
</evidence>
<sequence>MPREVFDEEKFIELSEFAVHCRVKRHRDVVKLKLRTIKILYTFKTDPATAERLISNISCDIIEL</sequence>
<dbReference type="GO" id="GO:1990904">
    <property type="term" value="C:ribonucleoprotein complex"/>
    <property type="evidence" value="ECO:0007669"/>
    <property type="project" value="UniProtKB-KW"/>
</dbReference>
<dbReference type="EMBL" id="LAZR01000173">
    <property type="protein sequence ID" value="KKN84256.1"/>
    <property type="molecule type" value="Genomic_DNA"/>
</dbReference>
<dbReference type="GO" id="GO:0005840">
    <property type="term" value="C:ribosome"/>
    <property type="evidence" value="ECO:0007669"/>
    <property type="project" value="UniProtKB-KW"/>
</dbReference>
<proteinExistence type="inferred from homology"/>
<dbReference type="InterPro" id="IPR038464">
    <property type="entry name" value="Ribosomal_eL38_sf"/>
</dbReference>
<organism evidence="4">
    <name type="scientific">marine sediment metagenome</name>
    <dbReference type="NCBI Taxonomy" id="412755"/>
    <lineage>
        <taxon>unclassified sequences</taxon>
        <taxon>metagenomes</taxon>
        <taxon>ecological metagenomes</taxon>
    </lineage>
</organism>
<evidence type="ECO:0000256" key="2">
    <source>
        <dbReference type="ARBA" id="ARBA00022980"/>
    </source>
</evidence>
<comment type="similarity">
    <text evidence="1">Belongs to the eukaryotic ribosomal protein eL38 family.</text>
</comment>
<keyword evidence="2" id="KW-0689">Ribosomal protein</keyword>
<dbReference type="InterPro" id="IPR002675">
    <property type="entry name" value="Ribosomal_eL38"/>
</dbReference>
<name>A0A0F9WEF7_9ZZZZ</name>
<gene>
    <name evidence="4" type="ORF">LCGC14_0290700</name>
</gene>
<dbReference type="AlphaFoldDB" id="A0A0F9WEF7"/>
<reference evidence="4" key="1">
    <citation type="journal article" date="2015" name="Nature">
        <title>Complex archaea that bridge the gap between prokaryotes and eukaryotes.</title>
        <authorList>
            <person name="Spang A."/>
            <person name="Saw J.H."/>
            <person name="Jorgensen S.L."/>
            <person name="Zaremba-Niedzwiedzka K."/>
            <person name="Martijn J."/>
            <person name="Lind A.E."/>
            <person name="van Eijk R."/>
            <person name="Schleper C."/>
            <person name="Guy L."/>
            <person name="Ettema T.J."/>
        </authorList>
    </citation>
    <scope>NUCLEOTIDE SEQUENCE</scope>
</reference>
<keyword evidence="3" id="KW-0687">Ribonucleoprotein</keyword>
<evidence type="ECO:0008006" key="5">
    <source>
        <dbReference type="Google" id="ProtNLM"/>
    </source>
</evidence>
<accession>A0A0F9WEF7</accession>
<dbReference type="GO" id="GO:0003735">
    <property type="term" value="F:structural constituent of ribosome"/>
    <property type="evidence" value="ECO:0007669"/>
    <property type="project" value="InterPro"/>
</dbReference>
<protein>
    <recommendedName>
        <fullName evidence="5">Ribosomal protein L38e</fullName>
    </recommendedName>
</protein>
<dbReference type="Gene3D" id="3.30.720.90">
    <property type="match status" value="1"/>
</dbReference>
<dbReference type="Pfam" id="PF01781">
    <property type="entry name" value="Ribosomal_L38e"/>
    <property type="match status" value="1"/>
</dbReference>
<evidence type="ECO:0000256" key="3">
    <source>
        <dbReference type="ARBA" id="ARBA00023274"/>
    </source>
</evidence>
<evidence type="ECO:0000256" key="1">
    <source>
        <dbReference type="ARBA" id="ARBA00007803"/>
    </source>
</evidence>